<dbReference type="GO" id="GO:0016301">
    <property type="term" value="F:kinase activity"/>
    <property type="evidence" value="ECO:0007669"/>
    <property type="project" value="UniProtKB-KW"/>
</dbReference>
<dbReference type="EMBL" id="QLLL01000014">
    <property type="protein sequence ID" value="RAI97695.1"/>
    <property type="molecule type" value="Genomic_DNA"/>
</dbReference>
<accession>A0A327PZM9</accession>
<evidence type="ECO:0000313" key="1">
    <source>
        <dbReference type="EMBL" id="RAI97695.1"/>
    </source>
</evidence>
<proteinExistence type="predicted"/>
<keyword evidence="2" id="KW-1185">Reference proteome</keyword>
<keyword evidence="1" id="KW-0418">Kinase</keyword>
<dbReference type="InterPro" id="IPR036890">
    <property type="entry name" value="HATPase_C_sf"/>
</dbReference>
<name>A0A327PZM9_9BACT</name>
<protein>
    <submittedName>
        <fullName evidence="1">Histidine kinase/DNA gyrase B/HSP90-like ATPase</fullName>
    </submittedName>
</protein>
<dbReference type="AlphaFoldDB" id="A0A327PZM9"/>
<comment type="caution">
    <text evidence="1">The sequence shown here is derived from an EMBL/GenBank/DDBJ whole genome shotgun (WGS) entry which is preliminary data.</text>
</comment>
<evidence type="ECO:0000313" key="2">
    <source>
        <dbReference type="Proteomes" id="UP000249547"/>
    </source>
</evidence>
<dbReference type="Proteomes" id="UP000249547">
    <property type="component" value="Unassembled WGS sequence"/>
</dbReference>
<keyword evidence="1" id="KW-0808">Transferase</keyword>
<dbReference type="OrthoDB" id="2041081at2"/>
<dbReference type="SUPFAM" id="SSF55874">
    <property type="entry name" value="ATPase domain of HSP90 chaperone/DNA topoisomerase II/histidine kinase"/>
    <property type="match status" value="1"/>
</dbReference>
<organism evidence="1 2">
    <name type="scientific">Chitinophaga skermanii</name>
    <dbReference type="NCBI Taxonomy" id="331697"/>
    <lineage>
        <taxon>Bacteria</taxon>
        <taxon>Pseudomonadati</taxon>
        <taxon>Bacteroidota</taxon>
        <taxon>Chitinophagia</taxon>
        <taxon>Chitinophagales</taxon>
        <taxon>Chitinophagaceae</taxon>
        <taxon>Chitinophaga</taxon>
    </lineage>
</organism>
<gene>
    <name evidence="1" type="ORF">LX64_04999</name>
</gene>
<dbReference type="Gene3D" id="3.30.565.10">
    <property type="entry name" value="Histidine kinase-like ATPase, C-terminal domain"/>
    <property type="match status" value="1"/>
</dbReference>
<reference evidence="1 2" key="1">
    <citation type="submission" date="2018-06" db="EMBL/GenBank/DDBJ databases">
        <title>Genomic Encyclopedia of Archaeal and Bacterial Type Strains, Phase II (KMG-II): from individual species to whole genera.</title>
        <authorList>
            <person name="Goeker M."/>
        </authorList>
    </citation>
    <scope>NUCLEOTIDE SEQUENCE [LARGE SCALE GENOMIC DNA]</scope>
    <source>
        <strain evidence="1 2">DSM 23857</strain>
    </source>
</reference>
<sequence length="686" mass="79544">MLPQNSTNLKNRVNKLYLPRTKPLLPLFEVISNSIHAINDKAHTLDRPYDGKIEIEILRNGNIQALASLPEINNYPIHSFKVTDNGIGFNAENIKAFAECDTDRKAAIGGKGVGRLVCLKAFERIKVESVYLDNDMFKARKFEYKKSKDGFNDYLEGLETDKTGTETIVTLSKYELEFQKNVPTNIYEIAQEIVNHFQLYFIQGLAPDIIILNQNRTSINLKTLFETDFAKDILSGEFTLANETFKTIISKSYNAKSHKFLYCAHQRIVKEEGVSKYIEDLKYKIVTTDIQQTFYYQIFIVGDFLDNNVNEERTNFNFKADDEDETLDIKEITLAKIRKGAITLVEDILSEFLKQARVEKLAKYIPIIETEFPNYFAVINHNKEKVERLPAGLSKSELDLKLYEIESDWRINVKKDGVELLKKKKDITNLDEYKELYEKFLGEFNEIGQSDLARYVVHRRAVIDLLDQLIELNSKDKFAHEDIVHSLFFPIREFKSTVPFEKQNLWLLDERLTFNTLLASDKLFSKINDIDSQSSDRSDLLIRVEEVFDDAVLYSEEKIPFESFTIVEFKRPERDDYVHGDKKKDPIKQVRCYIEEIINNKVKVRGKSLGASVSTPFYCYIVADITDSLKSILVYEGFDSTPDGLGYFKFFNINHSRAYIEVLPFKKVIKDAKQRNKILFDKLKLS</sequence>
<dbReference type="RefSeq" id="WP_111600376.1">
    <property type="nucleotide sequence ID" value="NZ_QLLL01000014.1"/>
</dbReference>